<evidence type="ECO:0000313" key="14">
    <source>
        <dbReference type="Proteomes" id="UP001082899"/>
    </source>
</evidence>
<evidence type="ECO:0000256" key="5">
    <source>
        <dbReference type="ARBA" id="ARBA00023027"/>
    </source>
</evidence>
<dbReference type="PANTHER" id="PTHR42938:SF44">
    <property type="entry name" value="D-ISOMER SPECIFIC 2-HYDROXYACID DEHYDROGENASE NAD-BINDING"/>
    <property type="match status" value="1"/>
</dbReference>
<dbReference type="GO" id="GO:0004617">
    <property type="term" value="F:phosphoglycerate dehydrogenase activity"/>
    <property type="evidence" value="ECO:0007669"/>
    <property type="project" value="UniProtKB-EC"/>
</dbReference>
<dbReference type="PROSITE" id="PS00670">
    <property type="entry name" value="D_2_HYDROXYACID_DH_2"/>
    <property type="match status" value="1"/>
</dbReference>
<evidence type="ECO:0000256" key="6">
    <source>
        <dbReference type="ARBA" id="ARBA00029440"/>
    </source>
</evidence>
<dbReference type="InterPro" id="IPR006140">
    <property type="entry name" value="D-isomer_DH_NAD-bd"/>
</dbReference>
<comment type="caution">
    <text evidence="13">The sequence shown here is derived from an EMBL/GenBank/DDBJ whole genome shotgun (WGS) entry which is preliminary data.</text>
</comment>
<evidence type="ECO:0000256" key="9">
    <source>
        <dbReference type="RuleBase" id="RU003719"/>
    </source>
</evidence>
<feature type="domain" description="D-isomer specific 2-hydroxyacid dehydrogenase catalytic" evidence="10">
    <location>
        <begin position="24"/>
        <end position="336"/>
    </location>
</feature>
<keyword evidence="14" id="KW-1185">Reference proteome</keyword>
<reference evidence="13" key="1">
    <citation type="submission" date="2022-11" db="EMBL/GenBank/DDBJ databases">
        <title>Robbsia betulipollinis sp. nov., isolated from pollen of birch (Betula pendula).</title>
        <authorList>
            <person name="Shi H."/>
            <person name="Ambika Manirajan B."/>
            <person name="Ratering S."/>
            <person name="Geissler-Plaum R."/>
            <person name="Schnell S."/>
        </authorList>
    </citation>
    <scope>NUCLEOTIDE SEQUENCE</scope>
    <source>
        <strain evidence="13">Bb-Pol-6</strain>
    </source>
</reference>
<dbReference type="CDD" id="cd12176">
    <property type="entry name" value="PGDH_3"/>
    <property type="match status" value="1"/>
</dbReference>
<evidence type="ECO:0000256" key="3">
    <source>
        <dbReference type="ARBA" id="ARBA00013001"/>
    </source>
</evidence>
<dbReference type="SUPFAM" id="SSF52283">
    <property type="entry name" value="Formate/glycerate dehydrogenase catalytic domain-like"/>
    <property type="match status" value="1"/>
</dbReference>
<evidence type="ECO:0000256" key="1">
    <source>
        <dbReference type="ARBA" id="ARBA00003800"/>
    </source>
</evidence>
<dbReference type="PROSITE" id="PS00065">
    <property type="entry name" value="D_2_HYDROXYACID_DH_1"/>
    <property type="match status" value="1"/>
</dbReference>
<feature type="domain" description="Acetolactate synthase small subunit-like ACT" evidence="12">
    <location>
        <begin position="354"/>
        <end position="398"/>
    </location>
</feature>
<dbReference type="Pfam" id="PF22629">
    <property type="entry name" value="ACT_AHAS_ss"/>
    <property type="match status" value="1"/>
</dbReference>
<keyword evidence="5" id="KW-0520">NAD</keyword>
<dbReference type="InterPro" id="IPR054480">
    <property type="entry name" value="AHAS_small-like_ACT"/>
</dbReference>
<dbReference type="SUPFAM" id="SSF51735">
    <property type="entry name" value="NAD(P)-binding Rossmann-fold domains"/>
    <property type="match status" value="1"/>
</dbReference>
<gene>
    <name evidence="13" type="primary">serA</name>
    <name evidence="13" type="ORF">OVY01_01185</name>
</gene>
<dbReference type="Gene3D" id="3.30.70.260">
    <property type="match status" value="1"/>
</dbReference>
<evidence type="ECO:0000259" key="12">
    <source>
        <dbReference type="Pfam" id="PF22629"/>
    </source>
</evidence>
<protein>
    <recommendedName>
        <fullName evidence="7">2-oxoglutarate reductase</fullName>
        <ecNumber evidence="3">1.1.1.399</ecNumber>
    </recommendedName>
    <alternativeName>
        <fullName evidence="7">2-oxoglutarate reductase</fullName>
    </alternativeName>
</protein>
<dbReference type="PROSITE" id="PS00671">
    <property type="entry name" value="D_2_HYDROXYACID_DH_3"/>
    <property type="match status" value="1"/>
</dbReference>
<evidence type="ECO:0000259" key="10">
    <source>
        <dbReference type="Pfam" id="PF00389"/>
    </source>
</evidence>
<dbReference type="Pfam" id="PF02826">
    <property type="entry name" value="2-Hacid_dh_C"/>
    <property type="match status" value="1"/>
</dbReference>
<dbReference type="PANTHER" id="PTHR42938">
    <property type="entry name" value="FORMATE DEHYDROGENASE 1"/>
    <property type="match status" value="1"/>
</dbReference>
<dbReference type="InterPro" id="IPR006139">
    <property type="entry name" value="D-isomer_2_OHA_DH_cat_dom"/>
</dbReference>
<dbReference type="InterPro" id="IPR045865">
    <property type="entry name" value="ACT-like_dom_sf"/>
</dbReference>
<keyword evidence="4 9" id="KW-0560">Oxidoreductase</keyword>
<dbReference type="EC" id="1.1.1.399" evidence="3"/>
<proteinExistence type="inferred from homology"/>
<comment type="catalytic activity">
    <reaction evidence="8">
        <text>(R)-2-hydroxyglutarate + NAD(+) = 2-oxoglutarate + NADH + H(+)</text>
        <dbReference type="Rhea" id="RHEA:49612"/>
        <dbReference type="ChEBI" id="CHEBI:15378"/>
        <dbReference type="ChEBI" id="CHEBI:15801"/>
        <dbReference type="ChEBI" id="CHEBI:16810"/>
        <dbReference type="ChEBI" id="CHEBI:57540"/>
        <dbReference type="ChEBI" id="CHEBI:57945"/>
        <dbReference type="EC" id="1.1.1.399"/>
    </reaction>
</comment>
<evidence type="ECO:0000256" key="7">
    <source>
        <dbReference type="ARBA" id="ARBA00030455"/>
    </source>
</evidence>
<feature type="domain" description="D-isomer specific 2-hydroxyacid dehydrogenase NAD-binding" evidence="11">
    <location>
        <begin position="131"/>
        <end position="304"/>
    </location>
</feature>
<dbReference type="SUPFAM" id="SSF55021">
    <property type="entry name" value="ACT-like"/>
    <property type="match status" value="1"/>
</dbReference>
<evidence type="ECO:0000256" key="2">
    <source>
        <dbReference type="ARBA" id="ARBA00005854"/>
    </source>
</evidence>
<dbReference type="InterPro" id="IPR029753">
    <property type="entry name" value="D-isomer_DH_CS"/>
</dbReference>
<name>A0ABT3ZH71_9BURK</name>
<dbReference type="Gene3D" id="3.40.50.720">
    <property type="entry name" value="NAD(P)-binding Rossmann-like Domain"/>
    <property type="match status" value="2"/>
</dbReference>
<evidence type="ECO:0000256" key="4">
    <source>
        <dbReference type="ARBA" id="ARBA00023002"/>
    </source>
</evidence>
<dbReference type="InterPro" id="IPR036291">
    <property type="entry name" value="NAD(P)-bd_dom_sf"/>
</dbReference>
<accession>A0ABT3ZH71</accession>
<evidence type="ECO:0000259" key="11">
    <source>
        <dbReference type="Pfam" id="PF02826"/>
    </source>
</evidence>
<comment type="function">
    <text evidence="1">Catalyzes the reversible oxidation of 3-phospho-D-glycerate to 3-phosphonooxypyruvate, the first step of the phosphorylated L-serine biosynthesis pathway. Also catalyzes the reversible oxidation of 2-hydroxyglutarate to 2-oxoglutarate.</text>
</comment>
<dbReference type="CDD" id="cd04901">
    <property type="entry name" value="ACT_3PGDH"/>
    <property type="match status" value="1"/>
</dbReference>
<sequence length="434" mass="45141">MRLIESGPFHRPHTGNTLLSTTSILLLEGIHTTASDLLDDARLDVRRHASALLGEELHRTLDGAELLGIRSATHLVAADFASQKQLLSVGCFCIGTSQVDLKAASAAGVPVFNAPFSNTRSVAELVVAEAVLLMRRVPEKTALAHAGVWAKGAAGAFEARGKTIAVIGYGNIGSQVGVLAESFGMRVVYYDVQAKLGLGVARAAATLADAVSSADAVTLHVPATGATTGMIGAALLRKFKKGAVLINASRGKVVDIDALKAALDEGHLGGAAIDVFPTEPANNQLPFESVLRGARNVILTPHIGGSTQEAQENIGIEVAAKLVSYLRTGATTGAVNFPEIAPGPLVGKCRVLNIHGNAPGALARLNTVFATNGANILAQQLQTRGEMGYVITDLDRSPSSAALEELGLDPHFIRTRVICDDGTQGDVEDGEQAH</sequence>
<dbReference type="InterPro" id="IPR029752">
    <property type="entry name" value="D-isomer_DH_CS1"/>
</dbReference>
<evidence type="ECO:0000256" key="8">
    <source>
        <dbReference type="ARBA" id="ARBA00048126"/>
    </source>
</evidence>
<dbReference type="Proteomes" id="UP001082899">
    <property type="component" value="Unassembled WGS sequence"/>
</dbReference>
<organism evidence="13 14">
    <name type="scientific">Robbsia betulipollinis</name>
    <dbReference type="NCBI Taxonomy" id="2981849"/>
    <lineage>
        <taxon>Bacteria</taxon>
        <taxon>Pseudomonadati</taxon>
        <taxon>Pseudomonadota</taxon>
        <taxon>Betaproteobacteria</taxon>
        <taxon>Burkholderiales</taxon>
        <taxon>Burkholderiaceae</taxon>
        <taxon>Robbsia</taxon>
    </lineage>
</organism>
<dbReference type="RefSeq" id="WP_267845010.1">
    <property type="nucleotide sequence ID" value="NZ_JAPMXC010000001.1"/>
</dbReference>
<comment type="pathway">
    <text evidence="6">Amino-acid biosynthesis.</text>
</comment>
<dbReference type="NCBIfam" id="NF008759">
    <property type="entry name" value="PRK11790.1"/>
    <property type="match status" value="1"/>
</dbReference>
<dbReference type="Pfam" id="PF00389">
    <property type="entry name" value="2-Hacid_dh"/>
    <property type="match status" value="1"/>
</dbReference>
<evidence type="ECO:0000313" key="13">
    <source>
        <dbReference type="EMBL" id="MCY0385874.1"/>
    </source>
</evidence>
<dbReference type="EMBL" id="JAPMXC010000001">
    <property type="protein sequence ID" value="MCY0385874.1"/>
    <property type="molecule type" value="Genomic_DNA"/>
</dbReference>
<comment type="similarity">
    <text evidence="2 9">Belongs to the D-isomer specific 2-hydroxyacid dehydrogenase family.</text>
</comment>